<sequence length="323" mass="34378">MAIALNVTAQRPRAGVLPWRRILARLVSGVVVLWAAVTIAFFTLQAIPGDIADILAGEQTYPGLKEAIAAEWGLDRSVGEQYLAFLGRLVSGDLGTSYVQRQPVADLLAAQVWSTVELAVVAGVVGAVLAVVLAVVSIGRSRVVRSAMSTLELVFTSVPTFWVGILLLMVFSFQWRLFPVAGANGWQSLVLPVITLALPTAGFLAQVIRESMERTLTEPFIVTVRARGVSESLVLLRHALGHALLPVMTLVGGVIGALLGGAVITETVFGRPGIGTITLNAVTSKDIPVVIAVVLFAALIYVVVSTLLDILYTLVDPRLRAQR</sequence>
<accession>A0A841AG81</accession>
<dbReference type="Pfam" id="PF00528">
    <property type="entry name" value="BPD_transp_1"/>
    <property type="match status" value="1"/>
</dbReference>
<evidence type="ECO:0000256" key="1">
    <source>
        <dbReference type="ARBA" id="ARBA00004651"/>
    </source>
</evidence>
<evidence type="ECO:0000313" key="10">
    <source>
        <dbReference type="Proteomes" id="UP000536685"/>
    </source>
</evidence>
<dbReference type="Proteomes" id="UP000536685">
    <property type="component" value="Unassembled WGS sequence"/>
</dbReference>
<proteinExistence type="inferred from homology"/>
<evidence type="ECO:0000256" key="5">
    <source>
        <dbReference type="ARBA" id="ARBA00022989"/>
    </source>
</evidence>
<dbReference type="PANTHER" id="PTHR43163">
    <property type="entry name" value="DIPEPTIDE TRANSPORT SYSTEM PERMEASE PROTEIN DPPB-RELATED"/>
    <property type="match status" value="1"/>
</dbReference>
<feature type="transmembrane region" description="Helical" evidence="7">
    <location>
        <begin position="118"/>
        <end position="139"/>
    </location>
</feature>
<reference evidence="9 10" key="1">
    <citation type="submission" date="2020-08" db="EMBL/GenBank/DDBJ databases">
        <title>Sequencing the genomes of 1000 actinobacteria strains.</title>
        <authorList>
            <person name="Klenk H.-P."/>
        </authorList>
    </citation>
    <scope>NUCLEOTIDE SEQUENCE [LARGE SCALE GENOMIC DNA]</scope>
    <source>
        <strain evidence="9 10">DSM 105784</strain>
    </source>
</reference>
<dbReference type="CDD" id="cd06261">
    <property type="entry name" value="TM_PBP2"/>
    <property type="match status" value="1"/>
</dbReference>
<dbReference type="SUPFAM" id="SSF161098">
    <property type="entry name" value="MetI-like"/>
    <property type="match status" value="1"/>
</dbReference>
<comment type="subcellular location">
    <subcellularLocation>
        <location evidence="1 7">Cell membrane</location>
        <topology evidence="1 7">Multi-pass membrane protein</topology>
    </subcellularLocation>
</comment>
<feature type="transmembrane region" description="Helical" evidence="7">
    <location>
        <begin position="151"/>
        <end position="173"/>
    </location>
</feature>
<evidence type="ECO:0000259" key="8">
    <source>
        <dbReference type="PROSITE" id="PS50928"/>
    </source>
</evidence>
<evidence type="ECO:0000256" key="2">
    <source>
        <dbReference type="ARBA" id="ARBA00022448"/>
    </source>
</evidence>
<comment type="caution">
    <text evidence="9">The sequence shown here is derived from an EMBL/GenBank/DDBJ whole genome shotgun (WGS) entry which is preliminary data.</text>
</comment>
<protein>
    <submittedName>
        <fullName evidence="9">Peptide/nickel transport system permease protein</fullName>
    </submittedName>
</protein>
<evidence type="ECO:0000313" key="9">
    <source>
        <dbReference type="EMBL" id="MBB5842820.1"/>
    </source>
</evidence>
<dbReference type="InterPro" id="IPR035906">
    <property type="entry name" value="MetI-like_sf"/>
</dbReference>
<keyword evidence="10" id="KW-1185">Reference proteome</keyword>
<feature type="transmembrane region" description="Helical" evidence="7">
    <location>
        <begin position="185"/>
        <end position="205"/>
    </location>
</feature>
<gene>
    <name evidence="9" type="ORF">HD599_001143</name>
</gene>
<feature type="transmembrane region" description="Helical" evidence="7">
    <location>
        <begin position="22"/>
        <end position="47"/>
    </location>
</feature>
<dbReference type="EMBL" id="JACHMJ010000001">
    <property type="protein sequence ID" value="MBB5842820.1"/>
    <property type="molecule type" value="Genomic_DNA"/>
</dbReference>
<feature type="domain" description="ABC transmembrane type-1" evidence="8">
    <location>
        <begin position="112"/>
        <end position="312"/>
    </location>
</feature>
<feature type="transmembrane region" description="Helical" evidence="7">
    <location>
        <begin position="243"/>
        <end position="269"/>
    </location>
</feature>
<dbReference type="GO" id="GO:0005886">
    <property type="term" value="C:plasma membrane"/>
    <property type="evidence" value="ECO:0007669"/>
    <property type="project" value="UniProtKB-SubCell"/>
</dbReference>
<keyword evidence="2 7" id="KW-0813">Transport</keyword>
<dbReference type="Gene3D" id="1.10.3720.10">
    <property type="entry name" value="MetI-like"/>
    <property type="match status" value="1"/>
</dbReference>
<dbReference type="PANTHER" id="PTHR43163:SF6">
    <property type="entry name" value="DIPEPTIDE TRANSPORT SYSTEM PERMEASE PROTEIN DPPB-RELATED"/>
    <property type="match status" value="1"/>
</dbReference>
<dbReference type="InterPro" id="IPR000515">
    <property type="entry name" value="MetI-like"/>
</dbReference>
<keyword evidence="4 7" id="KW-0812">Transmembrane</keyword>
<comment type="similarity">
    <text evidence="7">Belongs to the binding-protein-dependent transport system permease family.</text>
</comment>
<keyword evidence="3" id="KW-1003">Cell membrane</keyword>
<name>A0A841AG81_9MICO</name>
<dbReference type="RefSeq" id="WP_184234537.1">
    <property type="nucleotide sequence ID" value="NZ_JACHMJ010000001.1"/>
</dbReference>
<dbReference type="Pfam" id="PF19300">
    <property type="entry name" value="BPD_transp_1_N"/>
    <property type="match status" value="1"/>
</dbReference>
<evidence type="ECO:0000256" key="3">
    <source>
        <dbReference type="ARBA" id="ARBA00022475"/>
    </source>
</evidence>
<dbReference type="AlphaFoldDB" id="A0A841AG81"/>
<keyword evidence="6 7" id="KW-0472">Membrane</keyword>
<evidence type="ECO:0000256" key="4">
    <source>
        <dbReference type="ARBA" id="ARBA00022692"/>
    </source>
</evidence>
<dbReference type="GO" id="GO:0055085">
    <property type="term" value="P:transmembrane transport"/>
    <property type="evidence" value="ECO:0007669"/>
    <property type="project" value="InterPro"/>
</dbReference>
<keyword evidence="5 7" id="KW-1133">Transmembrane helix</keyword>
<dbReference type="InterPro" id="IPR045621">
    <property type="entry name" value="BPD_transp_1_N"/>
</dbReference>
<dbReference type="PROSITE" id="PS50928">
    <property type="entry name" value="ABC_TM1"/>
    <property type="match status" value="1"/>
</dbReference>
<evidence type="ECO:0000256" key="6">
    <source>
        <dbReference type="ARBA" id="ARBA00023136"/>
    </source>
</evidence>
<organism evidence="9 10">
    <name type="scientific">Conyzicola lurida</name>
    <dbReference type="NCBI Taxonomy" id="1172621"/>
    <lineage>
        <taxon>Bacteria</taxon>
        <taxon>Bacillati</taxon>
        <taxon>Actinomycetota</taxon>
        <taxon>Actinomycetes</taxon>
        <taxon>Micrococcales</taxon>
        <taxon>Microbacteriaceae</taxon>
        <taxon>Conyzicola</taxon>
    </lineage>
</organism>
<feature type="transmembrane region" description="Helical" evidence="7">
    <location>
        <begin position="289"/>
        <end position="315"/>
    </location>
</feature>
<evidence type="ECO:0000256" key="7">
    <source>
        <dbReference type="RuleBase" id="RU363032"/>
    </source>
</evidence>